<proteinExistence type="predicted"/>
<evidence type="ECO:0000313" key="1">
    <source>
        <dbReference type="EMBL" id="OEH83577.1"/>
    </source>
</evidence>
<accession>A0A1E5L0E3</accession>
<keyword evidence="2" id="KW-1185">Reference proteome</keyword>
<protein>
    <submittedName>
        <fullName evidence="1">Uncharacterized protein</fullName>
    </submittedName>
</protein>
<gene>
    <name evidence="1" type="ORF">BCR26_08850</name>
</gene>
<reference evidence="1 2" key="1">
    <citation type="submission" date="2016-09" db="EMBL/GenBank/DDBJ databases">
        <authorList>
            <person name="Capua I."/>
            <person name="De Benedictis P."/>
            <person name="Joannis T."/>
            <person name="Lombin L.H."/>
            <person name="Cattoli G."/>
        </authorList>
    </citation>
    <scope>NUCLEOTIDE SEQUENCE [LARGE SCALE GENOMIC DNA]</scope>
    <source>
        <strain evidence="1 2">LMG 25899</strain>
    </source>
</reference>
<name>A0A1E5L0E3_9ENTE</name>
<sequence>MVKLFKRLFLFKKRQSFSLSILIGIDFFKRIKYTNLYMLSFITIKKSNKLSFKKWLGKKLIDLIDFIKREFKNSIIMCKKKRKNRL</sequence>
<dbReference type="EMBL" id="MIEK01000005">
    <property type="protein sequence ID" value="OEH83577.1"/>
    <property type="molecule type" value="Genomic_DNA"/>
</dbReference>
<dbReference type="AlphaFoldDB" id="A0A1E5L0E3"/>
<evidence type="ECO:0000313" key="2">
    <source>
        <dbReference type="Proteomes" id="UP000095256"/>
    </source>
</evidence>
<organism evidence="1 2">
    <name type="scientific">Enterococcus rivorum</name>
    <dbReference type="NCBI Taxonomy" id="762845"/>
    <lineage>
        <taxon>Bacteria</taxon>
        <taxon>Bacillati</taxon>
        <taxon>Bacillota</taxon>
        <taxon>Bacilli</taxon>
        <taxon>Lactobacillales</taxon>
        <taxon>Enterococcaceae</taxon>
        <taxon>Enterococcus</taxon>
    </lineage>
</organism>
<comment type="caution">
    <text evidence="1">The sequence shown here is derived from an EMBL/GenBank/DDBJ whole genome shotgun (WGS) entry which is preliminary data.</text>
</comment>
<dbReference type="Proteomes" id="UP000095256">
    <property type="component" value="Unassembled WGS sequence"/>
</dbReference>